<dbReference type="Proteomes" id="UP000595372">
    <property type="component" value="Genome"/>
</dbReference>
<name>A0A7S6NIX8_9CAUD</name>
<gene>
    <name evidence="1" type="ORF">J5a_045</name>
</gene>
<keyword evidence="2" id="KW-1185">Reference proteome</keyword>
<dbReference type="EMBL" id="MT745955">
    <property type="protein sequence ID" value="QOQ37226.1"/>
    <property type="molecule type" value="Genomic_DNA"/>
</dbReference>
<sequence>MPTGYTSDIYEGKEVSGKDFVLKCARAFGALIQMRDEPLNTPIPVELKPTSYHLESIKQDKEQLKNYRNMSLEEAGKQAENDYLLSVSNAHEQRKRVLEMKARYEKTLNEVKAWSIPSSEHKELKEFAIKQLEESIQWDCNLKFYDPDSVVKLSPEEWLERKIAMCEKNIKYHREEHEKELERVNSRNKWIKQLRDSLEN</sequence>
<organism evidence="1 2">
    <name type="scientific">Bacillus phage J5a</name>
    <dbReference type="NCBI Taxonomy" id="2767195"/>
    <lineage>
        <taxon>Viruses</taxon>
        <taxon>Duplodnaviria</taxon>
        <taxon>Heunggongvirae</taxon>
        <taxon>Uroviricota</taxon>
        <taxon>Caudoviricetes</taxon>
        <taxon>Wbetavirus</taxon>
        <taxon>Wbetavirus J5a</taxon>
    </lineage>
</organism>
<accession>A0A7S6NIX8</accession>
<reference evidence="1 2" key="1">
    <citation type="submission" date="2020-07" db="EMBL/GenBank/DDBJ databases">
        <title>Three novel lytic phages infecting Bacillus anthracis - genomic and biological characterization.</title>
        <authorList>
            <person name="Nakonieczna A."/>
            <person name="Rutyna P."/>
            <person name="Korba M."/>
            <person name="Kwiatek M."/>
            <person name="Mizak L."/>
            <person name="Lobocka M."/>
        </authorList>
    </citation>
    <scope>NUCLEOTIDE SEQUENCE [LARGE SCALE GENOMIC DNA]</scope>
</reference>
<protein>
    <submittedName>
        <fullName evidence="1">Uncharacterized protein</fullName>
    </submittedName>
</protein>
<evidence type="ECO:0000313" key="1">
    <source>
        <dbReference type="EMBL" id="QOQ37226.1"/>
    </source>
</evidence>
<proteinExistence type="predicted"/>
<evidence type="ECO:0000313" key="2">
    <source>
        <dbReference type="Proteomes" id="UP000595372"/>
    </source>
</evidence>